<evidence type="ECO:0000256" key="8">
    <source>
        <dbReference type="ARBA" id="ARBA00023136"/>
    </source>
</evidence>
<keyword evidence="7 12" id="KW-0406">Ion transport</keyword>
<comment type="catalytic activity">
    <reaction evidence="11">
        <text>fluoride(in) = fluoride(out)</text>
        <dbReference type="Rhea" id="RHEA:76159"/>
        <dbReference type="ChEBI" id="CHEBI:17051"/>
    </reaction>
    <physiologicalReaction direction="left-to-right" evidence="11">
        <dbReference type="Rhea" id="RHEA:76160"/>
    </physiologicalReaction>
</comment>
<protein>
    <recommendedName>
        <fullName evidence="12">Fluoride-specific ion channel FluC</fullName>
    </recommendedName>
</protein>
<evidence type="ECO:0000256" key="6">
    <source>
        <dbReference type="ARBA" id="ARBA00023053"/>
    </source>
</evidence>
<comment type="similarity">
    <text evidence="10 12">Belongs to the fluoride channel Fluc/FEX (TC 1.A.43) family.</text>
</comment>
<keyword evidence="14" id="KW-1185">Reference proteome</keyword>
<keyword evidence="3" id="KW-0997">Cell inner membrane</keyword>
<evidence type="ECO:0000313" key="13">
    <source>
        <dbReference type="EMBL" id="MET4632742.1"/>
    </source>
</evidence>
<keyword evidence="2 12" id="KW-1003">Cell membrane</keyword>
<evidence type="ECO:0000256" key="7">
    <source>
        <dbReference type="ARBA" id="ARBA00023065"/>
    </source>
</evidence>
<evidence type="ECO:0000313" key="14">
    <source>
        <dbReference type="Proteomes" id="UP001549321"/>
    </source>
</evidence>
<reference evidence="13 14" key="1">
    <citation type="submission" date="2024-06" db="EMBL/GenBank/DDBJ databases">
        <title>Sorghum-associated microbial communities from plants grown in Nebraska, USA.</title>
        <authorList>
            <person name="Schachtman D."/>
        </authorList>
    </citation>
    <scope>NUCLEOTIDE SEQUENCE [LARGE SCALE GENOMIC DNA]</scope>
    <source>
        <strain evidence="13 14">3207</strain>
    </source>
</reference>
<dbReference type="PANTHER" id="PTHR28259:SF1">
    <property type="entry name" value="FLUORIDE EXPORT PROTEIN 1-RELATED"/>
    <property type="match status" value="1"/>
</dbReference>
<feature type="transmembrane region" description="Helical" evidence="12">
    <location>
        <begin position="66"/>
        <end position="90"/>
    </location>
</feature>
<organism evidence="13 14">
    <name type="scientific">Kaistia defluvii</name>
    <dbReference type="NCBI Taxonomy" id="410841"/>
    <lineage>
        <taxon>Bacteria</taxon>
        <taxon>Pseudomonadati</taxon>
        <taxon>Pseudomonadota</taxon>
        <taxon>Alphaproteobacteria</taxon>
        <taxon>Hyphomicrobiales</taxon>
        <taxon>Kaistiaceae</taxon>
        <taxon>Kaistia</taxon>
    </lineage>
</organism>
<comment type="function">
    <text evidence="12">Fluoride-specific ion channel. Important for reducing fluoride concentration in the cell, thus reducing its toxicity.</text>
</comment>
<keyword evidence="9 12" id="KW-0407">Ion channel</keyword>
<sequence>MINLVVLVFVGGAIGAMAREFLMLGVPDLSDGFPMAILVANVVAAFLLGLVTGLHKRRAVSDDVNTMVGTGIMGGLSTFSSFVYGAVVLMTASASGAVVAIVYVLVSLVLGYAAVLLGMKLGERGASQPG</sequence>
<dbReference type="InterPro" id="IPR003691">
    <property type="entry name" value="FluC"/>
</dbReference>
<keyword evidence="8 12" id="KW-0472">Membrane</keyword>
<comment type="caution">
    <text evidence="13">The sequence shown here is derived from an EMBL/GenBank/DDBJ whole genome shotgun (WGS) entry which is preliminary data.</text>
</comment>
<feature type="transmembrane region" description="Helical" evidence="12">
    <location>
        <begin position="96"/>
        <end position="117"/>
    </location>
</feature>
<dbReference type="Pfam" id="PF02537">
    <property type="entry name" value="CRCB"/>
    <property type="match status" value="1"/>
</dbReference>
<evidence type="ECO:0000256" key="2">
    <source>
        <dbReference type="ARBA" id="ARBA00022475"/>
    </source>
</evidence>
<evidence type="ECO:0000256" key="9">
    <source>
        <dbReference type="ARBA" id="ARBA00023303"/>
    </source>
</evidence>
<evidence type="ECO:0000256" key="11">
    <source>
        <dbReference type="ARBA" id="ARBA00035585"/>
    </source>
</evidence>
<feature type="transmembrane region" description="Helical" evidence="12">
    <location>
        <begin position="34"/>
        <end position="54"/>
    </location>
</feature>
<dbReference type="HAMAP" id="MF_00454">
    <property type="entry name" value="FluC"/>
    <property type="match status" value="1"/>
</dbReference>
<accession>A0ABV2QUP6</accession>
<keyword evidence="5 12" id="KW-1133">Transmembrane helix</keyword>
<feature type="binding site" evidence="12">
    <location>
        <position position="74"/>
    </location>
    <ligand>
        <name>Na(+)</name>
        <dbReference type="ChEBI" id="CHEBI:29101"/>
        <note>structural</note>
    </ligand>
</feature>
<dbReference type="PANTHER" id="PTHR28259">
    <property type="entry name" value="FLUORIDE EXPORT PROTEIN 1-RELATED"/>
    <property type="match status" value="1"/>
</dbReference>
<evidence type="ECO:0000256" key="5">
    <source>
        <dbReference type="ARBA" id="ARBA00022989"/>
    </source>
</evidence>
<keyword evidence="6 12" id="KW-0915">Sodium</keyword>
<keyword evidence="12" id="KW-0813">Transport</keyword>
<keyword evidence="12" id="KW-0479">Metal-binding</keyword>
<gene>
    <name evidence="12" type="primary">fluC</name>
    <name evidence="12" type="synonym">crcB</name>
    <name evidence="13" type="ORF">ABIE08_000655</name>
</gene>
<evidence type="ECO:0000256" key="4">
    <source>
        <dbReference type="ARBA" id="ARBA00022692"/>
    </source>
</evidence>
<name>A0ABV2QUP6_9HYPH</name>
<evidence type="ECO:0000256" key="10">
    <source>
        <dbReference type="ARBA" id="ARBA00035120"/>
    </source>
</evidence>
<proteinExistence type="inferred from homology"/>
<keyword evidence="4 12" id="KW-0812">Transmembrane</keyword>
<evidence type="ECO:0000256" key="3">
    <source>
        <dbReference type="ARBA" id="ARBA00022519"/>
    </source>
</evidence>
<comment type="subcellular location">
    <subcellularLocation>
        <location evidence="1 12">Cell membrane</location>
        <topology evidence="1 12">Multi-pass membrane protein</topology>
    </subcellularLocation>
</comment>
<comment type="activity regulation">
    <text evidence="12">Na(+) is not transported, but it plays an essential structural role and its presence is essential for fluoride channel function.</text>
</comment>
<dbReference type="Proteomes" id="UP001549321">
    <property type="component" value="Unassembled WGS sequence"/>
</dbReference>
<feature type="binding site" evidence="12">
    <location>
        <position position="77"/>
    </location>
    <ligand>
        <name>Na(+)</name>
        <dbReference type="ChEBI" id="CHEBI:29101"/>
        <note>structural</note>
    </ligand>
</feature>
<dbReference type="EMBL" id="JBEPSM010000001">
    <property type="protein sequence ID" value="MET4632742.1"/>
    <property type="molecule type" value="Genomic_DNA"/>
</dbReference>
<evidence type="ECO:0000256" key="12">
    <source>
        <dbReference type="HAMAP-Rule" id="MF_00454"/>
    </source>
</evidence>
<evidence type="ECO:0000256" key="1">
    <source>
        <dbReference type="ARBA" id="ARBA00004651"/>
    </source>
</evidence>